<dbReference type="PANTHER" id="PTHR35311:SF9">
    <property type="entry name" value="KINETOCHORE-ASSOCIATED PROTEIN KNL-2 HOMOLOG"/>
    <property type="match status" value="1"/>
</dbReference>
<evidence type="ECO:0000313" key="3">
    <source>
        <dbReference type="EMBL" id="GMH23092.1"/>
    </source>
</evidence>
<gene>
    <name evidence="3" type="ORF">Nepgr_024935</name>
</gene>
<protein>
    <recommendedName>
        <fullName evidence="2">SANTA domain-containing protein</fullName>
    </recommendedName>
</protein>
<evidence type="ECO:0000313" key="4">
    <source>
        <dbReference type="Proteomes" id="UP001279734"/>
    </source>
</evidence>
<dbReference type="InterPro" id="IPR015216">
    <property type="entry name" value="SANTA"/>
</dbReference>
<keyword evidence="4" id="KW-1185">Reference proteome</keyword>
<name>A0AAD3T5G9_NEPGR</name>
<comment type="caution">
    <text evidence="3">The sequence shown here is derived from an EMBL/GenBank/DDBJ whole genome shotgun (WGS) entry which is preliminary data.</text>
</comment>
<evidence type="ECO:0000256" key="1">
    <source>
        <dbReference type="SAM" id="MobiDB-lite"/>
    </source>
</evidence>
<evidence type="ECO:0000259" key="2">
    <source>
        <dbReference type="Pfam" id="PF09133"/>
    </source>
</evidence>
<accession>A0AAD3T5G9</accession>
<dbReference type="EMBL" id="BSYO01000025">
    <property type="protein sequence ID" value="GMH23092.1"/>
    <property type="molecule type" value="Genomic_DNA"/>
</dbReference>
<dbReference type="PANTHER" id="PTHR35311">
    <property type="entry name" value="KINETOCHORE-ASSOCIATED PROTEIN KNL-2 HOMOLOG"/>
    <property type="match status" value="1"/>
</dbReference>
<feature type="domain" description="SANTA" evidence="2">
    <location>
        <begin position="12"/>
        <end position="103"/>
    </location>
</feature>
<reference evidence="3" key="1">
    <citation type="submission" date="2023-05" db="EMBL/GenBank/DDBJ databases">
        <title>Nepenthes gracilis genome sequencing.</title>
        <authorList>
            <person name="Fukushima K."/>
        </authorList>
    </citation>
    <scope>NUCLEOTIDE SEQUENCE</scope>
    <source>
        <strain evidence="3">SING2019-196</strain>
    </source>
</reference>
<feature type="region of interest" description="Disordered" evidence="1">
    <location>
        <begin position="120"/>
        <end position="169"/>
    </location>
</feature>
<dbReference type="Pfam" id="PF09133">
    <property type="entry name" value="SANTA"/>
    <property type="match status" value="1"/>
</dbReference>
<dbReference type="Proteomes" id="UP001279734">
    <property type="component" value="Unassembled WGS sequence"/>
</dbReference>
<organism evidence="3 4">
    <name type="scientific">Nepenthes gracilis</name>
    <name type="common">Slender pitcher plant</name>
    <dbReference type="NCBI Taxonomy" id="150966"/>
    <lineage>
        <taxon>Eukaryota</taxon>
        <taxon>Viridiplantae</taxon>
        <taxon>Streptophyta</taxon>
        <taxon>Embryophyta</taxon>
        <taxon>Tracheophyta</taxon>
        <taxon>Spermatophyta</taxon>
        <taxon>Magnoliopsida</taxon>
        <taxon>eudicotyledons</taxon>
        <taxon>Gunneridae</taxon>
        <taxon>Pentapetalae</taxon>
        <taxon>Caryophyllales</taxon>
        <taxon>Nepenthaceae</taxon>
        <taxon>Nepenthes</taxon>
    </lineage>
</organism>
<dbReference type="AlphaFoldDB" id="A0AAD3T5G9"/>
<proteinExistence type="predicted"/>
<dbReference type="InterPro" id="IPR053090">
    <property type="entry name" value="Centromere_KNL-2_homolog"/>
</dbReference>
<sequence length="262" mass="28751">MTSSSSHFFKTVCLHDWWLIRAESGIVGKKLAVSGLEFAEQGAKRMFSSAPITRRLDLFTLETADGVFVILSGYINKRHTIRNGFSSEVFGHFLLGFPPDWEECAERCFEGGMDAEAVSKSGKDSVMTRIRSTSSTPKKSLKGETPSKAGNGRDAPCEKTQVSQDDRKVQSETEGCIPCSAASGIQHDVTPVGAGIKMGRSDSSNALNFKRSRSGRLLLPTLEFWRNQVPVYDADHGICGIREGSDVVKRPKGSKSKTRVRR</sequence>